<feature type="region of interest" description="Disordered" evidence="2">
    <location>
        <begin position="1"/>
        <end position="25"/>
    </location>
</feature>
<dbReference type="EMBL" id="LAZR01000828">
    <property type="protein sequence ID" value="KKN56863.1"/>
    <property type="molecule type" value="Genomic_DNA"/>
</dbReference>
<sequence>MTYHEDQQQIDVLGAGVAPTDGTNDPTIETDAELAELAELAGETDLVVVEAERFVTIREAHTYQAAAAFLTETVKPALKKIEETWRPMQRKTQAAHLEVVAQRRAIEDPLLEAERLVKGGLAAYDDEQDRLEAEAERQRQAAARKVAEQEQLDAAEHLEKQGHLEAAVERLDAPTVPVMPAPAPRAKARGVSSRPVYKFRVLDPAKVSRGFLKVDRSKVLGVVRKMGPDAEELVGGIEVYQERQIGARAR</sequence>
<keyword evidence="1" id="KW-0175">Coiled coil</keyword>
<dbReference type="AlphaFoldDB" id="A0A0F9UTB6"/>
<evidence type="ECO:0000256" key="1">
    <source>
        <dbReference type="SAM" id="Coils"/>
    </source>
</evidence>
<gene>
    <name evidence="3" type="ORF">LCGC14_0567880</name>
</gene>
<reference evidence="3" key="1">
    <citation type="journal article" date="2015" name="Nature">
        <title>Complex archaea that bridge the gap between prokaryotes and eukaryotes.</title>
        <authorList>
            <person name="Spang A."/>
            <person name="Saw J.H."/>
            <person name="Jorgensen S.L."/>
            <person name="Zaremba-Niedzwiedzka K."/>
            <person name="Martijn J."/>
            <person name="Lind A.E."/>
            <person name="van Eijk R."/>
            <person name="Schleper C."/>
            <person name="Guy L."/>
            <person name="Ettema T.J."/>
        </authorList>
    </citation>
    <scope>NUCLEOTIDE SEQUENCE</scope>
</reference>
<comment type="caution">
    <text evidence="3">The sequence shown here is derived from an EMBL/GenBank/DDBJ whole genome shotgun (WGS) entry which is preliminary data.</text>
</comment>
<organism evidence="3">
    <name type="scientific">marine sediment metagenome</name>
    <dbReference type="NCBI Taxonomy" id="412755"/>
    <lineage>
        <taxon>unclassified sequences</taxon>
        <taxon>metagenomes</taxon>
        <taxon>ecological metagenomes</taxon>
    </lineage>
</organism>
<name>A0A0F9UTB6_9ZZZZ</name>
<feature type="coiled-coil region" evidence="1">
    <location>
        <begin position="121"/>
        <end position="152"/>
    </location>
</feature>
<evidence type="ECO:0000313" key="3">
    <source>
        <dbReference type="EMBL" id="KKN56863.1"/>
    </source>
</evidence>
<proteinExistence type="predicted"/>
<evidence type="ECO:0000256" key="2">
    <source>
        <dbReference type="SAM" id="MobiDB-lite"/>
    </source>
</evidence>
<accession>A0A0F9UTB6</accession>
<protein>
    <submittedName>
        <fullName evidence="3">Uncharacterized protein</fullName>
    </submittedName>
</protein>